<dbReference type="InterPro" id="IPR022398">
    <property type="entry name" value="Peptidase_S8_His-AS"/>
</dbReference>
<dbReference type="PROSITE" id="PS00136">
    <property type="entry name" value="SUBTILASE_ASP"/>
    <property type="match status" value="1"/>
</dbReference>
<feature type="domain" description="Peptidase S8/S53" evidence="11">
    <location>
        <begin position="130"/>
        <end position="509"/>
    </location>
</feature>
<evidence type="ECO:0000256" key="8">
    <source>
        <dbReference type="PROSITE-ProRule" id="PRU01240"/>
    </source>
</evidence>
<feature type="chain" id="PRO_5045958327" evidence="10">
    <location>
        <begin position="19"/>
        <end position="719"/>
    </location>
</feature>
<dbReference type="RefSeq" id="WP_164464219.1">
    <property type="nucleotide sequence ID" value="NZ_JARRRY010000031.1"/>
</dbReference>
<keyword evidence="7 8" id="KW-0720">Serine protease</keyword>
<feature type="signal peptide" evidence="10">
    <location>
        <begin position="1"/>
        <end position="18"/>
    </location>
</feature>
<dbReference type="InterPro" id="IPR050131">
    <property type="entry name" value="Peptidase_S8_subtilisin-like"/>
</dbReference>
<dbReference type="PROSITE" id="PS00137">
    <property type="entry name" value="SUBTILASE_HIS"/>
    <property type="match status" value="1"/>
</dbReference>
<dbReference type="SUPFAM" id="SSF52743">
    <property type="entry name" value="Subtilisin-like"/>
    <property type="match status" value="1"/>
</dbReference>
<keyword evidence="4 8" id="KW-0645">Protease</keyword>
<protein>
    <submittedName>
        <fullName evidence="13">S8 family serine peptidase</fullName>
    </submittedName>
</protein>
<dbReference type="SUPFAM" id="SSF52025">
    <property type="entry name" value="PA domain"/>
    <property type="match status" value="1"/>
</dbReference>
<organism evidence="13 14">
    <name type="scientific">Ectobacillus antri</name>
    <dbReference type="NCBI Taxonomy" id="2486280"/>
    <lineage>
        <taxon>Bacteria</taxon>
        <taxon>Bacillati</taxon>
        <taxon>Bacillota</taxon>
        <taxon>Bacilli</taxon>
        <taxon>Bacillales</taxon>
        <taxon>Bacillaceae</taxon>
        <taxon>Ectobacillus</taxon>
    </lineage>
</organism>
<dbReference type="Pfam" id="PF00082">
    <property type="entry name" value="Peptidase_S8"/>
    <property type="match status" value="1"/>
</dbReference>
<dbReference type="CDD" id="cd07474">
    <property type="entry name" value="Peptidases_S8_subtilisin_Vpr-like"/>
    <property type="match status" value="1"/>
</dbReference>
<dbReference type="InterPro" id="IPR023828">
    <property type="entry name" value="Peptidase_S8_Ser-AS"/>
</dbReference>
<evidence type="ECO:0000256" key="4">
    <source>
        <dbReference type="ARBA" id="ARBA00022670"/>
    </source>
</evidence>
<evidence type="ECO:0000256" key="9">
    <source>
        <dbReference type="RuleBase" id="RU003355"/>
    </source>
</evidence>
<accession>A0ABT6H8I4</accession>
<evidence type="ECO:0000256" key="3">
    <source>
        <dbReference type="ARBA" id="ARBA00022525"/>
    </source>
</evidence>
<comment type="similarity">
    <text evidence="1 8 9">Belongs to the peptidase S8 family.</text>
</comment>
<feature type="active site" description="Charge relay system" evidence="8">
    <location>
        <position position="139"/>
    </location>
</feature>
<name>A0ABT6H8I4_9BACI</name>
<dbReference type="InterPro" id="IPR046450">
    <property type="entry name" value="PA_dom_sf"/>
</dbReference>
<feature type="active site" description="Charge relay system" evidence="8">
    <location>
        <position position="177"/>
    </location>
</feature>
<keyword evidence="2" id="KW-0134">Cell wall</keyword>
<dbReference type="InterPro" id="IPR036852">
    <property type="entry name" value="Peptidase_S8/S53_dom_sf"/>
</dbReference>
<gene>
    <name evidence="13" type="ORF">P6P90_17205</name>
</gene>
<dbReference type="PRINTS" id="PR00723">
    <property type="entry name" value="SUBTILISIN"/>
</dbReference>
<dbReference type="PANTHER" id="PTHR43806:SF65">
    <property type="entry name" value="SERINE PROTEASE APRX"/>
    <property type="match status" value="1"/>
</dbReference>
<evidence type="ECO:0000259" key="12">
    <source>
        <dbReference type="Pfam" id="PF02225"/>
    </source>
</evidence>
<dbReference type="Proteomes" id="UP001218246">
    <property type="component" value="Unassembled WGS sequence"/>
</dbReference>
<dbReference type="InterPro" id="IPR003137">
    <property type="entry name" value="PA_domain"/>
</dbReference>
<keyword evidence="5 10" id="KW-0732">Signal</keyword>
<evidence type="ECO:0000313" key="13">
    <source>
        <dbReference type="EMBL" id="MDG5755627.1"/>
    </source>
</evidence>
<feature type="domain" description="PA" evidence="12">
    <location>
        <begin position="336"/>
        <end position="398"/>
    </location>
</feature>
<dbReference type="InterPro" id="IPR015500">
    <property type="entry name" value="Peptidase_S8_subtilisin-rel"/>
</dbReference>
<keyword evidence="6 8" id="KW-0378">Hydrolase</keyword>
<evidence type="ECO:0000256" key="6">
    <source>
        <dbReference type="ARBA" id="ARBA00022801"/>
    </source>
</evidence>
<sequence length="719" mass="78289">MIRIILLILCVCVSPAHAMTFPDHPKAPVQYENEQEVVIIEVTPHRLRDVQAHIHNRYPNITVRAVYQTALHGLSVKGSRRELRELYQIPGVERVTPVTTYKAHINESVTLIGGQAAHGYYDEKGNRLTGKGVRVGVIDTGIDYEHPDLRRNYRGGYDTFDDDADPMESKKVGPTLHGSHVAGIIAANGKLRGVAPDATIIAYRALGPGGTGSSETVLAAIEKAIEDKVDVLNLSLGNEVNGPDWPTSVALDRAVEKGIVAVTASGNSGPAIWTVGSPGTASKAIAVGASSPRLRIPYIDVGGRSLRLDVMEGSPEWNISRSLPWMHAGLGKEIKNAAGKIVVLERGALTFSEKAKRAQEAGAEGVIIFNNMRDSFQGAVEGVNIPVAVLSGRDGKWLLSQQGTLMGTVFREEQDVLASFSSRGPVTQTWEIKPDLVAPGVSIHSTVPGGYLALQGTSMAAPHVAGAAALLRQAHPEWNPEQIKAALMNTCKLLYQNGKPYTVYEQGAGRLQIEKALRTKTLLYPAALSFGLLTGQARVKVDVTVENRTDAPRTYIFQTPPAVTGIQWHLPHTLYVDAGGKRTVPIEAEVNTAFLRDTLHQGYLTVVGDGDMVQLPYLFFTGEPNYPRIMGFQFAQGDGADIYKYEMYLPGGADELGIVLYDPATFQYVGFLDYRQNVTNGRYEQTISKKQFLKGTYKALIFVKKGNREDTFETLLTFS</sequence>
<evidence type="ECO:0000259" key="11">
    <source>
        <dbReference type="Pfam" id="PF00082"/>
    </source>
</evidence>
<evidence type="ECO:0000313" key="14">
    <source>
        <dbReference type="Proteomes" id="UP001218246"/>
    </source>
</evidence>
<proteinExistence type="inferred from homology"/>
<evidence type="ECO:0000256" key="5">
    <source>
        <dbReference type="ARBA" id="ARBA00022729"/>
    </source>
</evidence>
<evidence type="ECO:0000256" key="10">
    <source>
        <dbReference type="SAM" id="SignalP"/>
    </source>
</evidence>
<keyword evidence="14" id="KW-1185">Reference proteome</keyword>
<dbReference type="PANTHER" id="PTHR43806">
    <property type="entry name" value="PEPTIDASE S8"/>
    <property type="match status" value="1"/>
</dbReference>
<keyword evidence="3" id="KW-0964">Secreted</keyword>
<evidence type="ECO:0000256" key="2">
    <source>
        <dbReference type="ARBA" id="ARBA00022512"/>
    </source>
</evidence>
<comment type="caution">
    <text evidence="13">The sequence shown here is derived from an EMBL/GenBank/DDBJ whole genome shotgun (WGS) entry which is preliminary data.</text>
</comment>
<dbReference type="Gene3D" id="3.40.50.200">
    <property type="entry name" value="Peptidase S8/S53 domain"/>
    <property type="match status" value="1"/>
</dbReference>
<evidence type="ECO:0000256" key="1">
    <source>
        <dbReference type="ARBA" id="ARBA00011073"/>
    </source>
</evidence>
<evidence type="ECO:0000256" key="7">
    <source>
        <dbReference type="ARBA" id="ARBA00022825"/>
    </source>
</evidence>
<dbReference type="InterPro" id="IPR034213">
    <property type="entry name" value="S8_Vpr-like"/>
</dbReference>
<dbReference type="CDD" id="cd02133">
    <property type="entry name" value="PA_C5a_like"/>
    <property type="match status" value="1"/>
</dbReference>
<dbReference type="PROSITE" id="PS00138">
    <property type="entry name" value="SUBTILASE_SER"/>
    <property type="match status" value="1"/>
</dbReference>
<feature type="active site" description="Charge relay system" evidence="8">
    <location>
        <position position="458"/>
    </location>
</feature>
<dbReference type="PROSITE" id="PS51892">
    <property type="entry name" value="SUBTILASE"/>
    <property type="match status" value="1"/>
</dbReference>
<dbReference type="EMBL" id="JARULN010000038">
    <property type="protein sequence ID" value="MDG5755627.1"/>
    <property type="molecule type" value="Genomic_DNA"/>
</dbReference>
<reference evidence="13 14" key="1">
    <citation type="submission" date="2023-04" db="EMBL/GenBank/DDBJ databases">
        <title>Ectobacillus antri isolated from activated sludge.</title>
        <authorList>
            <person name="Yan P."/>
            <person name="Liu X."/>
        </authorList>
    </citation>
    <scope>NUCLEOTIDE SEQUENCE [LARGE SCALE GENOMIC DNA]</scope>
    <source>
        <strain evidence="13 14">C18H</strain>
    </source>
</reference>
<dbReference type="InterPro" id="IPR000209">
    <property type="entry name" value="Peptidase_S8/S53_dom"/>
</dbReference>
<dbReference type="Pfam" id="PF02225">
    <property type="entry name" value="PA"/>
    <property type="match status" value="1"/>
</dbReference>
<dbReference type="Gene3D" id="3.50.30.30">
    <property type="match status" value="1"/>
</dbReference>
<dbReference type="InterPro" id="IPR023827">
    <property type="entry name" value="Peptidase_S8_Asp-AS"/>
</dbReference>